<name>A0ABQ9W9R8_SAGOE</name>
<evidence type="ECO:0000313" key="2">
    <source>
        <dbReference type="EMBL" id="KAK2118361.1"/>
    </source>
</evidence>
<evidence type="ECO:0000313" key="3">
    <source>
        <dbReference type="Proteomes" id="UP001266305"/>
    </source>
</evidence>
<feature type="compositionally biased region" description="Low complexity" evidence="1">
    <location>
        <begin position="38"/>
        <end position="60"/>
    </location>
</feature>
<feature type="compositionally biased region" description="Polar residues" evidence="1">
    <location>
        <begin position="61"/>
        <end position="73"/>
    </location>
</feature>
<accession>A0ABQ9W9R8</accession>
<organism evidence="2 3">
    <name type="scientific">Saguinus oedipus</name>
    <name type="common">Cotton-top tamarin</name>
    <name type="synonym">Oedipomidas oedipus</name>
    <dbReference type="NCBI Taxonomy" id="9490"/>
    <lineage>
        <taxon>Eukaryota</taxon>
        <taxon>Metazoa</taxon>
        <taxon>Chordata</taxon>
        <taxon>Craniata</taxon>
        <taxon>Vertebrata</taxon>
        <taxon>Euteleostomi</taxon>
        <taxon>Mammalia</taxon>
        <taxon>Eutheria</taxon>
        <taxon>Euarchontoglires</taxon>
        <taxon>Primates</taxon>
        <taxon>Haplorrhini</taxon>
        <taxon>Platyrrhini</taxon>
        <taxon>Cebidae</taxon>
        <taxon>Callitrichinae</taxon>
        <taxon>Saguinus</taxon>
    </lineage>
</organism>
<protein>
    <submittedName>
        <fullName evidence="2">Uncharacterized protein</fullName>
    </submittedName>
</protein>
<feature type="non-terminal residue" evidence="2">
    <location>
        <position position="73"/>
    </location>
</feature>
<sequence>TPTSEYPGALALGSCRLRTSSAAGCLESGRAVIPASPASRAADSGVSGARRGAAGPSGCSEETQVSLQSRWEE</sequence>
<reference evidence="2 3" key="1">
    <citation type="submission" date="2023-05" db="EMBL/GenBank/DDBJ databases">
        <title>B98-5 Cell Line De Novo Hybrid Assembly: An Optical Mapping Approach.</title>
        <authorList>
            <person name="Kananen K."/>
            <person name="Auerbach J.A."/>
            <person name="Kautto E."/>
            <person name="Blachly J.S."/>
        </authorList>
    </citation>
    <scope>NUCLEOTIDE SEQUENCE [LARGE SCALE GENOMIC DNA]</scope>
    <source>
        <strain evidence="2">B95-8</strain>
        <tissue evidence="2">Cell line</tissue>
    </source>
</reference>
<dbReference type="Proteomes" id="UP001266305">
    <property type="component" value="Unassembled WGS sequence"/>
</dbReference>
<gene>
    <name evidence="2" type="ORF">P7K49_005248</name>
</gene>
<feature type="region of interest" description="Disordered" evidence="1">
    <location>
        <begin position="36"/>
        <end position="73"/>
    </location>
</feature>
<feature type="non-terminal residue" evidence="2">
    <location>
        <position position="1"/>
    </location>
</feature>
<dbReference type="EMBL" id="JASSZA010000002">
    <property type="protein sequence ID" value="KAK2118361.1"/>
    <property type="molecule type" value="Genomic_DNA"/>
</dbReference>
<evidence type="ECO:0000256" key="1">
    <source>
        <dbReference type="SAM" id="MobiDB-lite"/>
    </source>
</evidence>
<proteinExistence type="predicted"/>
<comment type="caution">
    <text evidence="2">The sequence shown here is derived from an EMBL/GenBank/DDBJ whole genome shotgun (WGS) entry which is preliminary data.</text>
</comment>
<keyword evidence="3" id="KW-1185">Reference proteome</keyword>